<evidence type="ECO:0000313" key="3">
    <source>
        <dbReference type="Proteomes" id="UP001454036"/>
    </source>
</evidence>
<evidence type="ECO:0000256" key="1">
    <source>
        <dbReference type="SAM" id="Phobius"/>
    </source>
</evidence>
<organism evidence="2 3">
    <name type="scientific">Lithospermum erythrorhizon</name>
    <name type="common">Purple gromwell</name>
    <name type="synonym">Lithospermum officinale var. erythrorhizon</name>
    <dbReference type="NCBI Taxonomy" id="34254"/>
    <lineage>
        <taxon>Eukaryota</taxon>
        <taxon>Viridiplantae</taxon>
        <taxon>Streptophyta</taxon>
        <taxon>Embryophyta</taxon>
        <taxon>Tracheophyta</taxon>
        <taxon>Spermatophyta</taxon>
        <taxon>Magnoliopsida</taxon>
        <taxon>eudicotyledons</taxon>
        <taxon>Gunneridae</taxon>
        <taxon>Pentapetalae</taxon>
        <taxon>asterids</taxon>
        <taxon>lamiids</taxon>
        <taxon>Boraginales</taxon>
        <taxon>Boraginaceae</taxon>
        <taxon>Boraginoideae</taxon>
        <taxon>Lithospermeae</taxon>
        <taxon>Lithospermum</taxon>
    </lineage>
</organism>
<dbReference type="Proteomes" id="UP001454036">
    <property type="component" value="Unassembled WGS sequence"/>
</dbReference>
<reference evidence="2 3" key="1">
    <citation type="submission" date="2024-01" db="EMBL/GenBank/DDBJ databases">
        <title>The complete chloroplast genome sequence of Lithospermum erythrorhizon: insights into the phylogenetic relationship among Boraginaceae species and the maternal lineages of purple gromwells.</title>
        <authorList>
            <person name="Okada T."/>
            <person name="Watanabe K."/>
        </authorList>
    </citation>
    <scope>NUCLEOTIDE SEQUENCE [LARGE SCALE GENOMIC DNA]</scope>
</reference>
<dbReference type="EMBL" id="BAABME010001324">
    <property type="protein sequence ID" value="GAA0148943.1"/>
    <property type="molecule type" value="Genomic_DNA"/>
</dbReference>
<feature type="transmembrane region" description="Helical" evidence="1">
    <location>
        <begin position="12"/>
        <end position="29"/>
    </location>
</feature>
<gene>
    <name evidence="2" type="ORF">LIER_08248</name>
</gene>
<name>A0AAV3PCK3_LITER</name>
<keyword evidence="3" id="KW-1185">Reference proteome</keyword>
<protein>
    <submittedName>
        <fullName evidence="2">Uncharacterized protein</fullName>
    </submittedName>
</protein>
<evidence type="ECO:0000313" key="2">
    <source>
        <dbReference type="EMBL" id="GAA0148943.1"/>
    </source>
</evidence>
<dbReference type="AlphaFoldDB" id="A0AAV3PCK3"/>
<sequence length="82" mass="9198">MVYPKENSVAVAVFTVALTIDVLAVLKLVKPRMDRMLFHSVICAASSQVVRAFCRLSVLYVVGCLWGFLVYYEISRVVRGDN</sequence>
<keyword evidence="1" id="KW-1133">Transmembrane helix</keyword>
<proteinExistence type="predicted"/>
<accession>A0AAV3PCK3</accession>
<feature type="transmembrane region" description="Helical" evidence="1">
    <location>
        <begin position="49"/>
        <end position="72"/>
    </location>
</feature>
<keyword evidence="1" id="KW-0472">Membrane</keyword>
<comment type="caution">
    <text evidence="2">The sequence shown here is derived from an EMBL/GenBank/DDBJ whole genome shotgun (WGS) entry which is preliminary data.</text>
</comment>
<keyword evidence="1" id="KW-0812">Transmembrane</keyword>